<evidence type="ECO:0000313" key="1">
    <source>
        <dbReference type="EMBL" id="KAE8337254.1"/>
    </source>
</evidence>
<organism evidence="1">
    <name type="scientific">Aspergillus arachidicola</name>
    <dbReference type="NCBI Taxonomy" id="656916"/>
    <lineage>
        <taxon>Eukaryota</taxon>
        <taxon>Fungi</taxon>
        <taxon>Dikarya</taxon>
        <taxon>Ascomycota</taxon>
        <taxon>Pezizomycotina</taxon>
        <taxon>Eurotiomycetes</taxon>
        <taxon>Eurotiomycetidae</taxon>
        <taxon>Eurotiales</taxon>
        <taxon>Aspergillaceae</taxon>
        <taxon>Aspergillus</taxon>
        <taxon>Aspergillus subgen. Circumdati</taxon>
    </lineage>
</organism>
<sequence length="79" mass="9014">MQLVDTSIPKLNISTEHVYSIASIWWLFMFMPNPIPVVNFSIYNTRSDGCLRSAISDGVPTITRNIIFFCGSRRCVSRQ</sequence>
<reference evidence="1" key="1">
    <citation type="submission" date="2019-04" db="EMBL/GenBank/DDBJ databases">
        <title>Friends and foes A comparative genomics study of 23 Aspergillus species from section Flavi.</title>
        <authorList>
            <consortium name="DOE Joint Genome Institute"/>
            <person name="Kjaerbolling I."/>
            <person name="Vesth T."/>
            <person name="Frisvad J.C."/>
            <person name="Nybo J.L."/>
            <person name="Theobald S."/>
            <person name="Kildgaard S."/>
            <person name="Isbrandt T."/>
            <person name="Kuo A."/>
            <person name="Sato A."/>
            <person name="Lyhne E.K."/>
            <person name="Kogle M.E."/>
            <person name="Wiebenga A."/>
            <person name="Kun R.S."/>
            <person name="Lubbers R.J."/>
            <person name="Makela M.R."/>
            <person name="Barry K."/>
            <person name="Chovatia M."/>
            <person name="Clum A."/>
            <person name="Daum C."/>
            <person name="Haridas S."/>
            <person name="He G."/>
            <person name="LaButti K."/>
            <person name="Lipzen A."/>
            <person name="Mondo S."/>
            <person name="Riley R."/>
            <person name="Salamov A."/>
            <person name="Simmons B.A."/>
            <person name="Magnuson J.K."/>
            <person name="Henrissat B."/>
            <person name="Mortensen U.H."/>
            <person name="Larsen T.O."/>
            <person name="Devries R.P."/>
            <person name="Grigoriev I.V."/>
            <person name="Machida M."/>
            <person name="Baker S.E."/>
            <person name="Andersen M.R."/>
        </authorList>
    </citation>
    <scope>NUCLEOTIDE SEQUENCE</scope>
    <source>
        <strain evidence="1">CBS 117612</strain>
    </source>
</reference>
<protein>
    <submittedName>
        <fullName evidence="1">Uncharacterized protein</fullName>
    </submittedName>
</protein>
<dbReference type="AlphaFoldDB" id="A0A5N6XVT1"/>
<gene>
    <name evidence="1" type="ORF">BDV24DRAFT_104123</name>
</gene>
<accession>A0A5N6XVT1</accession>
<dbReference type="Proteomes" id="UP000325558">
    <property type="component" value="Unassembled WGS sequence"/>
</dbReference>
<name>A0A5N6XVT1_9EURO</name>
<dbReference type="EMBL" id="ML737183">
    <property type="protein sequence ID" value="KAE8337254.1"/>
    <property type="molecule type" value="Genomic_DNA"/>
</dbReference>
<proteinExistence type="predicted"/>